<feature type="signal peptide" evidence="3">
    <location>
        <begin position="1"/>
        <end position="23"/>
    </location>
</feature>
<proteinExistence type="predicted"/>
<comment type="caution">
    <text evidence="5">The sequence shown here is derived from an EMBL/GenBank/DDBJ whole genome shotgun (WGS) entry which is preliminary data.</text>
</comment>
<sequence length="186" mass="19525">MKTCFAAVILFSFPAILVQGASSQSFPGKTDVSWYDPVRDITCTGHSDGTITCQQGQIEAPAEGNQGEGLNAAQPSLHSRIITTHQPLQQDDPSAKSGGGEGGDSEGEETGDGSDSPGLVPRPEERTQKGQVMCSASGVAQSLECFIHCFAMGYCRAHCDDESICQCSCKDGPGGSQLACSQTRCW</sequence>
<reference evidence="5 6" key="1">
    <citation type="journal article" date="2016" name="Genome Announc.">
        <title>Genome Sequence of Madurella mycetomatis mm55, Isolated from a Human Mycetoma Case in Sudan.</title>
        <authorList>
            <person name="Smit S."/>
            <person name="Derks M.F."/>
            <person name="Bervoets S."/>
            <person name="Fahal A."/>
            <person name="van Leeuwen W."/>
            <person name="van Belkum A."/>
            <person name="van de Sande W.W."/>
        </authorList>
    </citation>
    <scope>NUCLEOTIDE SEQUENCE [LARGE SCALE GENOMIC DNA]</scope>
    <source>
        <strain evidence="6">mm55</strain>
    </source>
</reference>
<keyword evidence="1" id="KW-1015">Disulfide bond</keyword>
<dbReference type="InterPro" id="IPR001542">
    <property type="entry name" value="Defensin_invertebrate/fungal"/>
</dbReference>
<dbReference type="Proteomes" id="UP000078237">
    <property type="component" value="Unassembled WGS sequence"/>
</dbReference>
<accession>A0A175VU43</accession>
<protein>
    <recommendedName>
        <fullName evidence="4">Invertebrate defensins family profile domain-containing protein</fullName>
    </recommendedName>
</protein>
<dbReference type="AlphaFoldDB" id="A0A175VU43"/>
<name>A0A175VU43_9PEZI</name>
<feature type="region of interest" description="Disordered" evidence="2">
    <location>
        <begin position="85"/>
        <end position="128"/>
    </location>
</feature>
<feature type="domain" description="Invertebrate defensins family profile" evidence="4">
    <location>
        <begin position="142"/>
        <end position="167"/>
    </location>
</feature>
<feature type="chain" id="PRO_5008043351" description="Invertebrate defensins family profile domain-containing protein" evidence="3">
    <location>
        <begin position="24"/>
        <end position="186"/>
    </location>
</feature>
<evidence type="ECO:0000256" key="1">
    <source>
        <dbReference type="ARBA" id="ARBA00023157"/>
    </source>
</evidence>
<feature type="compositionally biased region" description="Acidic residues" evidence="2">
    <location>
        <begin position="103"/>
        <end position="112"/>
    </location>
</feature>
<evidence type="ECO:0000313" key="5">
    <source>
        <dbReference type="EMBL" id="KXX74903.1"/>
    </source>
</evidence>
<dbReference type="OrthoDB" id="4590757at2759"/>
<keyword evidence="3" id="KW-0732">Signal</keyword>
<evidence type="ECO:0000259" key="4">
    <source>
        <dbReference type="Pfam" id="PF01097"/>
    </source>
</evidence>
<evidence type="ECO:0000256" key="3">
    <source>
        <dbReference type="SAM" id="SignalP"/>
    </source>
</evidence>
<dbReference type="VEuPathDB" id="FungiDB:MMYC01_208949"/>
<evidence type="ECO:0000256" key="2">
    <source>
        <dbReference type="SAM" id="MobiDB-lite"/>
    </source>
</evidence>
<keyword evidence="6" id="KW-1185">Reference proteome</keyword>
<organism evidence="5 6">
    <name type="scientific">Madurella mycetomatis</name>
    <dbReference type="NCBI Taxonomy" id="100816"/>
    <lineage>
        <taxon>Eukaryota</taxon>
        <taxon>Fungi</taxon>
        <taxon>Dikarya</taxon>
        <taxon>Ascomycota</taxon>
        <taxon>Pezizomycotina</taxon>
        <taxon>Sordariomycetes</taxon>
        <taxon>Sordariomycetidae</taxon>
        <taxon>Sordariales</taxon>
        <taxon>Sordariales incertae sedis</taxon>
        <taxon>Madurella</taxon>
    </lineage>
</organism>
<dbReference type="EMBL" id="LCTW02000310">
    <property type="protein sequence ID" value="KXX74903.1"/>
    <property type="molecule type" value="Genomic_DNA"/>
</dbReference>
<evidence type="ECO:0000313" key="6">
    <source>
        <dbReference type="Proteomes" id="UP000078237"/>
    </source>
</evidence>
<dbReference type="GO" id="GO:0006952">
    <property type="term" value="P:defense response"/>
    <property type="evidence" value="ECO:0007669"/>
    <property type="project" value="InterPro"/>
</dbReference>
<dbReference type="Pfam" id="PF01097">
    <property type="entry name" value="Defensin_2"/>
    <property type="match status" value="1"/>
</dbReference>
<gene>
    <name evidence="5" type="ORF">MMYC01_208949</name>
</gene>